<name>A0A2I0U640_LIMLA</name>
<dbReference type="AlphaFoldDB" id="A0A2I0U640"/>
<reference evidence="3" key="2">
    <citation type="submission" date="2017-12" db="EMBL/GenBank/DDBJ databases">
        <title>Genome sequence of the Bar-tailed Godwit (Limosa lapponica baueri).</title>
        <authorList>
            <person name="Lima N.C.B."/>
            <person name="Parody-Merino A.M."/>
            <person name="Battley P.F."/>
            <person name="Fidler A.E."/>
            <person name="Prosdocimi F."/>
        </authorList>
    </citation>
    <scope>NUCLEOTIDE SEQUENCE [LARGE SCALE GENOMIC DNA]</scope>
</reference>
<keyword evidence="3" id="KW-1185">Reference proteome</keyword>
<accession>A0A2I0U640</accession>
<reference evidence="3" key="1">
    <citation type="submission" date="2017-11" db="EMBL/GenBank/DDBJ databases">
        <authorList>
            <person name="Lima N.C."/>
            <person name="Parody-Merino A.M."/>
            <person name="Battley P.F."/>
            <person name="Fidler A.E."/>
            <person name="Prosdocimi F."/>
        </authorList>
    </citation>
    <scope>NUCLEOTIDE SEQUENCE [LARGE SCALE GENOMIC DNA]</scope>
</reference>
<dbReference type="OrthoDB" id="10063195at2759"/>
<evidence type="ECO:0000313" key="3">
    <source>
        <dbReference type="Proteomes" id="UP000233556"/>
    </source>
</evidence>
<dbReference type="PANTHER" id="PTHR33332">
    <property type="entry name" value="REVERSE TRANSCRIPTASE DOMAIN-CONTAINING PROTEIN"/>
    <property type="match status" value="1"/>
</dbReference>
<organism evidence="2 3">
    <name type="scientific">Limosa lapponica baueri</name>
    <dbReference type="NCBI Taxonomy" id="1758121"/>
    <lineage>
        <taxon>Eukaryota</taxon>
        <taxon>Metazoa</taxon>
        <taxon>Chordata</taxon>
        <taxon>Craniata</taxon>
        <taxon>Vertebrata</taxon>
        <taxon>Euteleostomi</taxon>
        <taxon>Archelosauria</taxon>
        <taxon>Archosauria</taxon>
        <taxon>Dinosauria</taxon>
        <taxon>Saurischia</taxon>
        <taxon>Theropoda</taxon>
        <taxon>Coelurosauria</taxon>
        <taxon>Aves</taxon>
        <taxon>Neognathae</taxon>
        <taxon>Neoaves</taxon>
        <taxon>Charadriiformes</taxon>
        <taxon>Scolopacidae</taxon>
        <taxon>Limosa</taxon>
    </lineage>
</organism>
<dbReference type="EMBL" id="KZ506110">
    <property type="protein sequence ID" value="PKU41489.1"/>
    <property type="molecule type" value="Genomic_DNA"/>
</dbReference>
<evidence type="ECO:0008006" key="4">
    <source>
        <dbReference type="Google" id="ProtNLM"/>
    </source>
</evidence>
<gene>
    <name evidence="2" type="ORF">llap_8211</name>
</gene>
<proteinExistence type="predicted"/>
<protein>
    <recommendedName>
        <fullName evidence="4">Rna-directed dna polymerase from mobile element jockey-like</fullName>
    </recommendedName>
</protein>
<evidence type="ECO:0000256" key="1">
    <source>
        <dbReference type="SAM" id="MobiDB-lite"/>
    </source>
</evidence>
<evidence type="ECO:0000313" key="2">
    <source>
        <dbReference type="EMBL" id="PKU41489.1"/>
    </source>
</evidence>
<feature type="region of interest" description="Disordered" evidence="1">
    <location>
        <begin position="60"/>
        <end position="83"/>
    </location>
</feature>
<dbReference type="Proteomes" id="UP000233556">
    <property type="component" value="Unassembled WGS sequence"/>
</dbReference>
<sequence length="158" mass="17738">MDINWAARTTAGQQVDIQLQPVWSGVPQGPALVLGLFNVLIKHGYHSVVVNTLKGRAATQRDINQLQRGPPDPPELSKGSRTTPWHRHMENKEVIRDNHCGFTKDKLCLTNVMTFYSDITVLVEKGRATDIIYLDLNKAFDTVTHDILVSTLERCGFD</sequence>